<feature type="repeat" description="Cell wall-binding" evidence="2">
    <location>
        <begin position="102"/>
        <end position="121"/>
    </location>
</feature>
<dbReference type="Proteomes" id="UP000031866">
    <property type="component" value="Chromosome"/>
</dbReference>
<evidence type="ECO:0000313" key="4">
    <source>
        <dbReference type="Proteomes" id="UP000031866"/>
    </source>
</evidence>
<evidence type="ECO:0000313" key="3">
    <source>
        <dbReference type="EMBL" id="AJH01433.1"/>
    </source>
</evidence>
<protein>
    <recommendedName>
        <fullName evidence="5">Toxin A</fullName>
    </recommendedName>
</protein>
<evidence type="ECO:0008006" key="5">
    <source>
        <dbReference type="Google" id="ProtNLM"/>
    </source>
</evidence>
<dbReference type="OrthoDB" id="1912376at2"/>
<feature type="repeat" description="Cell wall-binding" evidence="2">
    <location>
        <begin position="142"/>
        <end position="161"/>
    </location>
</feature>
<dbReference type="AlphaFoldDB" id="A0A0B5QTS2"/>
<dbReference type="Pfam" id="PF19127">
    <property type="entry name" value="Choline_bind_3"/>
    <property type="match status" value="2"/>
</dbReference>
<feature type="repeat" description="Cell wall-binding" evidence="2">
    <location>
        <begin position="122"/>
        <end position="141"/>
    </location>
</feature>
<gene>
    <name evidence="3" type="ORF">LF65_04904</name>
</gene>
<dbReference type="InterPro" id="IPR018337">
    <property type="entry name" value="Cell_wall/Cho-bd_repeat"/>
</dbReference>
<dbReference type="Pfam" id="PF01473">
    <property type="entry name" value="Choline_bind_1"/>
    <property type="match status" value="1"/>
</dbReference>
<evidence type="ECO:0000256" key="1">
    <source>
        <dbReference type="ARBA" id="ARBA00022737"/>
    </source>
</evidence>
<reference evidence="4" key="1">
    <citation type="submission" date="2014-12" db="EMBL/GenBank/DDBJ databases">
        <title>Genome sequence of Clostridium beijerinckii strain 59B.</title>
        <authorList>
            <person name="Little G.T."/>
            <person name="Minton N.P."/>
        </authorList>
    </citation>
    <scope>NUCLEOTIDE SEQUENCE [LARGE SCALE GENOMIC DNA]</scope>
    <source>
        <strain evidence="4">59B</strain>
    </source>
</reference>
<keyword evidence="1" id="KW-0677">Repeat</keyword>
<dbReference type="RefSeq" id="WP_052482989.1">
    <property type="nucleotide sequence ID" value="NZ_CP010086.2"/>
</dbReference>
<proteinExistence type="predicted"/>
<evidence type="ECO:0000256" key="2">
    <source>
        <dbReference type="PROSITE-ProRule" id="PRU00591"/>
    </source>
</evidence>
<accession>A0A0B5QTS2</accession>
<dbReference type="STRING" id="1520.LF65_04904"/>
<name>A0A0B5QTS2_CLOBE</name>
<dbReference type="Gene3D" id="2.10.270.10">
    <property type="entry name" value="Cholin Binding"/>
    <property type="match status" value="2"/>
</dbReference>
<dbReference type="Gene3D" id="2.20.120.10">
    <property type="entry name" value="Multimodular pneumococcal cell wall endolysin, domain 3"/>
    <property type="match status" value="1"/>
</dbReference>
<sequence>MTYNNTINGFGIDNDGKIVSGTGWLQDEYSGGWYYFSDGEMIYNDTINGYHLDSHGKMVTGTGWIPVDSWWYYIDDTGKVVTNWLYDQGNWYYLYNSGGSMAKGWIQVKGEWYYLNSSGEMQTGWVKYGDSWYYFDENGKMKTGWIKDNGYSYYLKDDGTMAHDTTIDGYYLKDSGEWEPNDGDESGSYQEISDFVPPSKVTDGAAVTISDPELVDNNNEGKNLIDSVEDIASDTVDWTKDNYKKLIDYASDKLNSTGAAIVGSTAKAVSEIEKATKAFINENGLIQLYPDSSIVQTMKPFKRIAKVGTFITAISSTTKIITTWTDDSNNTFMQKIEKSGIQLTGSVVAVGAGSVNTVVIVALGLAEPETAGTSTAGIIAAVTLDYVEGEGIQAIQKRAYEKLGIEDK</sequence>
<dbReference type="PROSITE" id="PS51170">
    <property type="entry name" value="CW"/>
    <property type="match status" value="3"/>
</dbReference>
<dbReference type="EMBL" id="CP010086">
    <property type="protein sequence ID" value="AJH01433.1"/>
    <property type="molecule type" value="Genomic_DNA"/>
</dbReference>
<organism evidence="3 4">
    <name type="scientific">Clostridium beijerinckii</name>
    <name type="common">Clostridium MP</name>
    <dbReference type="NCBI Taxonomy" id="1520"/>
    <lineage>
        <taxon>Bacteria</taxon>
        <taxon>Bacillati</taxon>
        <taxon>Bacillota</taxon>
        <taxon>Clostridia</taxon>
        <taxon>Eubacteriales</taxon>
        <taxon>Clostridiaceae</taxon>
        <taxon>Clostridium</taxon>
    </lineage>
</organism>
<dbReference type="SUPFAM" id="SSF69360">
    <property type="entry name" value="Cell wall binding repeat"/>
    <property type="match status" value="1"/>
</dbReference>
<dbReference type="KEGG" id="cbei:LF65_04904"/>